<dbReference type="EMBL" id="JANHOG010002062">
    <property type="protein sequence ID" value="KAJ3527812.1"/>
    <property type="molecule type" value="Genomic_DNA"/>
</dbReference>
<dbReference type="Proteomes" id="UP001148662">
    <property type="component" value="Unassembled WGS sequence"/>
</dbReference>
<proteinExistence type="predicted"/>
<organism evidence="1 2">
    <name type="scientific">Phlebia brevispora</name>
    <dbReference type="NCBI Taxonomy" id="194682"/>
    <lineage>
        <taxon>Eukaryota</taxon>
        <taxon>Fungi</taxon>
        <taxon>Dikarya</taxon>
        <taxon>Basidiomycota</taxon>
        <taxon>Agaricomycotina</taxon>
        <taxon>Agaricomycetes</taxon>
        <taxon>Polyporales</taxon>
        <taxon>Meruliaceae</taxon>
        <taxon>Phlebia</taxon>
    </lineage>
</organism>
<reference evidence="1" key="1">
    <citation type="submission" date="2022-07" db="EMBL/GenBank/DDBJ databases">
        <title>Genome Sequence of Phlebia brevispora.</title>
        <authorList>
            <person name="Buettner E."/>
        </authorList>
    </citation>
    <scope>NUCLEOTIDE SEQUENCE</scope>
    <source>
        <strain evidence="1">MPL23</strain>
    </source>
</reference>
<sequence>MAQTECDRLRIFPSPFAMSLWLGTPYSHRRLIRHGEMCSTGSVTDERHKAFICRNGCKLHAFTREEAPWPFSFNREVLEQCALDHAMILKIADTQSFMDMSSRPPKRCLDLGTALGDWIIDTAQRFPKCTFVGFDLVDIQIPLRILDPSIAKRIEWVHGNFLTHRLPFSANEFDYIHLEGIGFAVPEDKVSSTNA</sequence>
<evidence type="ECO:0000313" key="1">
    <source>
        <dbReference type="EMBL" id="KAJ3527812.1"/>
    </source>
</evidence>
<comment type="caution">
    <text evidence="1">The sequence shown here is derived from an EMBL/GenBank/DDBJ whole genome shotgun (WGS) entry which is preliminary data.</text>
</comment>
<name>A0ACC1RXK5_9APHY</name>
<evidence type="ECO:0000313" key="2">
    <source>
        <dbReference type="Proteomes" id="UP001148662"/>
    </source>
</evidence>
<gene>
    <name evidence="1" type="ORF">NM688_g8077</name>
</gene>
<protein>
    <submittedName>
        <fullName evidence="1">Uncharacterized protein</fullName>
    </submittedName>
</protein>
<accession>A0ACC1RXK5</accession>
<keyword evidence="2" id="KW-1185">Reference proteome</keyword>